<accession>A0A501W9S9</accession>
<evidence type="ECO:0000256" key="2">
    <source>
        <dbReference type="ARBA" id="ARBA00023125"/>
    </source>
</evidence>
<dbReference type="Gene3D" id="1.10.150.130">
    <property type="match status" value="1"/>
</dbReference>
<dbReference type="InterPro" id="IPR050090">
    <property type="entry name" value="Tyrosine_recombinase_XerCD"/>
</dbReference>
<keyword evidence="3" id="KW-0233">DNA recombination</keyword>
<dbReference type="InterPro" id="IPR002104">
    <property type="entry name" value="Integrase_catalytic"/>
</dbReference>
<dbReference type="PANTHER" id="PTHR30349:SF41">
    <property type="entry name" value="INTEGRASE_RECOMBINASE PROTEIN MJ0367-RELATED"/>
    <property type="match status" value="1"/>
</dbReference>
<dbReference type="InterPro" id="IPR010998">
    <property type="entry name" value="Integrase_recombinase_N"/>
</dbReference>
<keyword evidence="2" id="KW-0238">DNA-binding</keyword>
<dbReference type="AlphaFoldDB" id="A0A501W9S9"/>
<comment type="caution">
    <text evidence="5">The sequence shown here is derived from an EMBL/GenBank/DDBJ whole genome shotgun (WGS) entry which is preliminary data.</text>
</comment>
<evidence type="ECO:0000259" key="4">
    <source>
        <dbReference type="PROSITE" id="PS51898"/>
    </source>
</evidence>
<evidence type="ECO:0000256" key="1">
    <source>
        <dbReference type="ARBA" id="ARBA00008857"/>
    </source>
</evidence>
<evidence type="ECO:0000313" key="5">
    <source>
        <dbReference type="EMBL" id="TPE43577.1"/>
    </source>
</evidence>
<proteinExistence type="inferred from homology"/>
<dbReference type="InterPro" id="IPR011010">
    <property type="entry name" value="DNA_brk_join_enz"/>
</dbReference>
<keyword evidence="6" id="KW-1185">Reference proteome</keyword>
<organism evidence="5 6">
    <name type="scientific">Pontibacter mangrovi</name>
    <dbReference type="NCBI Taxonomy" id="2589816"/>
    <lineage>
        <taxon>Bacteria</taxon>
        <taxon>Pseudomonadati</taxon>
        <taxon>Bacteroidota</taxon>
        <taxon>Cytophagia</taxon>
        <taxon>Cytophagales</taxon>
        <taxon>Hymenobacteraceae</taxon>
        <taxon>Pontibacter</taxon>
    </lineage>
</organism>
<protein>
    <recommendedName>
        <fullName evidence="4">Tyr recombinase domain-containing protein</fullName>
    </recommendedName>
</protein>
<dbReference type="EMBL" id="VFRQ01000006">
    <property type="protein sequence ID" value="TPE43577.1"/>
    <property type="molecule type" value="Genomic_DNA"/>
</dbReference>
<name>A0A501W9S9_9BACT</name>
<comment type="similarity">
    <text evidence="1">Belongs to the 'phage' integrase family.</text>
</comment>
<dbReference type="PANTHER" id="PTHR30349">
    <property type="entry name" value="PHAGE INTEGRASE-RELATED"/>
    <property type="match status" value="1"/>
</dbReference>
<dbReference type="SUPFAM" id="SSF56349">
    <property type="entry name" value="DNA breaking-rejoining enzymes"/>
    <property type="match status" value="1"/>
</dbReference>
<dbReference type="Proteomes" id="UP000316727">
    <property type="component" value="Unassembled WGS sequence"/>
</dbReference>
<dbReference type="PROSITE" id="PS51898">
    <property type="entry name" value="TYR_RECOMBINASE"/>
    <property type="match status" value="1"/>
</dbReference>
<dbReference type="GO" id="GO:0006310">
    <property type="term" value="P:DNA recombination"/>
    <property type="evidence" value="ECO:0007669"/>
    <property type="project" value="UniProtKB-KW"/>
</dbReference>
<dbReference type="GO" id="GO:0003677">
    <property type="term" value="F:DNA binding"/>
    <property type="evidence" value="ECO:0007669"/>
    <property type="project" value="UniProtKB-KW"/>
</dbReference>
<dbReference type="RefSeq" id="WP_140621881.1">
    <property type="nucleotide sequence ID" value="NZ_VFRQ01000006.1"/>
</dbReference>
<feature type="domain" description="Tyr recombinase" evidence="4">
    <location>
        <begin position="272"/>
        <end position="465"/>
    </location>
</feature>
<dbReference type="InterPro" id="IPR013762">
    <property type="entry name" value="Integrase-like_cat_sf"/>
</dbReference>
<dbReference type="GO" id="GO:0015074">
    <property type="term" value="P:DNA integration"/>
    <property type="evidence" value="ECO:0007669"/>
    <property type="project" value="InterPro"/>
</dbReference>
<dbReference type="OrthoDB" id="1493636at2"/>
<dbReference type="Pfam" id="PF13102">
    <property type="entry name" value="Phage_int_SAM_5"/>
    <property type="match status" value="1"/>
</dbReference>
<dbReference type="InterPro" id="IPR025269">
    <property type="entry name" value="SAM-like_dom"/>
</dbReference>
<evidence type="ECO:0000313" key="6">
    <source>
        <dbReference type="Proteomes" id="UP000316727"/>
    </source>
</evidence>
<gene>
    <name evidence="5" type="ORF">FJM65_12535</name>
</gene>
<evidence type="ECO:0000256" key="3">
    <source>
        <dbReference type="ARBA" id="ARBA00023172"/>
    </source>
</evidence>
<sequence length="469" mass="54995">MARLDEHTSLIVVKEGSKLHIKIYYSRDGIKRYKTKVYVKDKAQFTKDKGFKKNNALNPSSFQDDKKKLDELQLKIETIIEDFEREHLVKPTAAQLDSLLTNFKGKSQKSYTYISDYLSEYTSGFDEKPRNSKSVVRALDSALTQFWAYKNRQYYFNEIDEKFIGDFIDFLLFYKPKRLSDNIIVAKPKHRLSEPVSFDAHFGMNNNTLLKRLDALRSFIKWVINEKKLSTDYNNIKDALRKSIRDYNLTEYSNVEFAFREMSEVRLLASNNFEDSIKDDYYPELIDSVEKLKGVSRDVLIRAKDYFLVSVLTGNRVSDLRAIKKHHIGLGKQTAKKTKGQFLLNSNESVVKLLQKHNFDMNMSDSKYNKCIKVFLKQFYRDFLKQEDKLVYITERRGKYEQVKQVVYFNLASSHSGRRSFATIAYHSGTKTKRSIMQFTGHTSEKEFDKYIQLAPEEDIKDFADLMSI</sequence>
<dbReference type="Gene3D" id="1.10.443.10">
    <property type="entry name" value="Intergrase catalytic core"/>
    <property type="match status" value="1"/>
</dbReference>
<reference evidence="5 6" key="1">
    <citation type="submission" date="2019-06" db="EMBL/GenBank/DDBJ databases">
        <title>A novel bacterium of genus Pontibacter, isolated from marine sediment.</title>
        <authorList>
            <person name="Huang H."/>
            <person name="Mo K."/>
            <person name="Hu Y."/>
        </authorList>
    </citation>
    <scope>NUCLEOTIDE SEQUENCE [LARGE SCALE GENOMIC DNA]</scope>
    <source>
        <strain evidence="5 6">HB172049</strain>
    </source>
</reference>